<dbReference type="RefSeq" id="WP_408232319.1">
    <property type="nucleotide sequence ID" value="NZ_JAQQCF010000029.1"/>
</dbReference>
<accession>A0ABW9E335</accession>
<proteinExistence type="predicted"/>
<evidence type="ECO:0000259" key="1">
    <source>
        <dbReference type="Pfam" id="PF20254"/>
    </source>
</evidence>
<dbReference type="InterPro" id="IPR046540">
    <property type="entry name" value="DMFA2_C"/>
</dbReference>
<dbReference type="Pfam" id="PF20254">
    <property type="entry name" value="DMFA2_C"/>
    <property type="match status" value="1"/>
</dbReference>
<evidence type="ECO:0000313" key="3">
    <source>
        <dbReference type="Proteomes" id="UP001629432"/>
    </source>
</evidence>
<sequence>MNITGYVDRWSAHPGDTLKFYVSCTRSSYNVELRRLIHGDANPNGPGIKEVLIQSLPGEQIFDGKLQEVCKGSCVVVSNVAADNLVLLTGCFLATRTESDVDQSIATFQWAQVRLSLKLRAGILILDSFSDDEERVLGTGKKPVADNVWYRFALKVDLEAGIFDVYFCRVDPYPFDAATQHLFGDIGHEAITGQGSLLFGAESADQIGRQWHVRNSFNGKIADLQFFSNGINSKEVLGAWLDSRPQANPSAAWDFVEKCETSTLPDSCGKLDGLVINRPTRLVTGPKFSGQTIDPFIAPDLFNAAHFHDDDLENVGWDESFSYLVPVDLPSGIYAFKLICDEGEDYIPFFVSPAVGEEKTKVAVLLPTFSYQVYANMHMDVSVLPEEIVPLADRLSAISPEEDYVTQNGLYSCYDRHSDGSGVCMATNQRPMPIFVRPRSSNRFNGGQHLLGADLFLIDWLEEKDIPYEIVTDHDLHFRGVNALSSYATVLSGSHAEYWSSAMLDALKSYQNEGGRFVYLSGNGLYWVAEPNEDGSLIEIRRDQGLRTWDSAPGEAYISLSKTRGGTWRHHGRAPQKFVGVGQSAMGLDNGRPYNRTDASYHSRAAFLFEGIDDDLIGDFRGLVSGYGAAGVEIDRAALDLGTPSHALVLATASGFSDAYQLDIQDIGASTPYFGGTTNENVRADIVFFETPNNGAVFSVGSIAWCSALSYNQYDNTVSRLTENVIRSFIRSKNEALTSFDESSEIYA</sequence>
<feature type="domain" description="N,N-dimethylformamidase beta subunit-like C-terminal" evidence="1">
    <location>
        <begin position="304"/>
        <end position="716"/>
    </location>
</feature>
<dbReference type="SUPFAM" id="SSF49899">
    <property type="entry name" value="Concanavalin A-like lectins/glucanases"/>
    <property type="match status" value="1"/>
</dbReference>
<dbReference type="Proteomes" id="UP001629432">
    <property type="component" value="Unassembled WGS sequence"/>
</dbReference>
<reference evidence="2 3" key="1">
    <citation type="journal article" date="2024" name="Chem. Sci.">
        <title>Discovery of megapolipeptins by genome mining of a Burkholderiales bacteria collection.</title>
        <authorList>
            <person name="Paulo B.S."/>
            <person name="Recchia M.J.J."/>
            <person name="Lee S."/>
            <person name="Fergusson C.H."/>
            <person name="Romanowski S.B."/>
            <person name="Hernandez A."/>
            <person name="Krull N."/>
            <person name="Liu D.Y."/>
            <person name="Cavanagh H."/>
            <person name="Bos A."/>
            <person name="Gray C.A."/>
            <person name="Murphy B.T."/>
            <person name="Linington R.G."/>
            <person name="Eustaquio A.S."/>
        </authorList>
    </citation>
    <scope>NUCLEOTIDE SEQUENCE [LARGE SCALE GENOMIC DNA]</scope>
    <source>
        <strain evidence="2 3">RL17-338-BIC-A</strain>
    </source>
</reference>
<dbReference type="InterPro" id="IPR013320">
    <property type="entry name" value="ConA-like_dom_sf"/>
</dbReference>
<organism evidence="2 3">
    <name type="scientific">Paraburkholderia metrosideri</name>
    <dbReference type="NCBI Taxonomy" id="580937"/>
    <lineage>
        <taxon>Bacteria</taxon>
        <taxon>Pseudomonadati</taxon>
        <taxon>Pseudomonadota</taxon>
        <taxon>Betaproteobacteria</taxon>
        <taxon>Burkholderiales</taxon>
        <taxon>Burkholderiaceae</taxon>
        <taxon>Paraburkholderia</taxon>
    </lineage>
</organism>
<comment type="caution">
    <text evidence="2">The sequence shown here is derived from an EMBL/GenBank/DDBJ whole genome shotgun (WGS) entry which is preliminary data.</text>
</comment>
<name>A0ABW9E335_9BURK</name>
<dbReference type="EMBL" id="JAQQCF010000029">
    <property type="protein sequence ID" value="MFM0640566.1"/>
    <property type="molecule type" value="Genomic_DNA"/>
</dbReference>
<protein>
    <recommendedName>
        <fullName evidence="1">N,N-dimethylformamidase beta subunit-like C-terminal domain-containing protein</fullName>
    </recommendedName>
</protein>
<evidence type="ECO:0000313" key="2">
    <source>
        <dbReference type="EMBL" id="MFM0640566.1"/>
    </source>
</evidence>
<keyword evidence="3" id="KW-1185">Reference proteome</keyword>
<gene>
    <name evidence="2" type="ORF">PQQ63_28110</name>
</gene>